<organism evidence="7 8">
    <name type="scientific">Penicillium subrubescens</name>
    <dbReference type="NCBI Taxonomy" id="1316194"/>
    <lineage>
        <taxon>Eukaryota</taxon>
        <taxon>Fungi</taxon>
        <taxon>Dikarya</taxon>
        <taxon>Ascomycota</taxon>
        <taxon>Pezizomycotina</taxon>
        <taxon>Eurotiomycetes</taxon>
        <taxon>Eurotiomycetidae</taxon>
        <taxon>Eurotiales</taxon>
        <taxon>Aspergillaceae</taxon>
        <taxon>Penicillium</taxon>
    </lineage>
</organism>
<evidence type="ECO:0000256" key="5">
    <source>
        <dbReference type="SAM" id="MobiDB-lite"/>
    </source>
</evidence>
<dbReference type="Proteomes" id="UP000186955">
    <property type="component" value="Unassembled WGS sequence"/>
</dbReference>
<reference evidence="7 8" key="1">
    <citation type="submission" date="2016-10" db="EMBL/GenBank/DDBJ databases">
        <title>Genome sequence of the ascomycete fungus Penicillium subrubescens.</title>
        <authorList>
            <person name="De Vries R.P."/>
            <person name="Peng M."/>
            <person name="Dilokpimol A."/>
            <person name="Hilden K."/>
            <person name="Makela M.R."/>
            <person name="Grigoriev I."/>
            <person name="Riley R."/>
            <person name="Granchi Z."/>
        </authorList>
    </citation>
    <scope>NUCLEOTIDE SEQUENCE [LARGE SCALE GENOMIC DNA]</scope>
    <source>
        <strain evidence="7 8">CBS 132785</strain>
    </source>
</reference>
<proteinExistence type="inferred from homology"/>
<keyword evidence="6" id="KW-0812">Transmembrane</keyword>
<dbReference type="AlphaFoldDB" id="A0A1Q5UDM8"/>
<name>A0A1Q5UDM8_9EURO</name>
<keyword evidence="3" id="KW-0687">Ribonucleoprotein</keyword>
<evidence type="ECO:0000256" key="6">
    <source>
        <dbReference type="SAM" id="Phobius"/>
    </source>
</evidence>
<sequence length="317" mass="36956">MSASVDLVSFGFYCFGFVTGIAIPRFHRKWTEYRGKQKAEQQPELPLPISYSKIFVGFLMDVWMLSKSWRWWTKCTAGDAATSAIWKPAKDTRGNSVRSPSTTNQQPHIFTMVRRAVAIPKAAKNAFVPPSQRKQVFLPEFVISLVRTPFLSPRYAQFRVPLNFNKLDLRDYLQNLYGVGVVSVRSYIEQQPITRMTRDGRNIGAWRRPQAQKRMTVELREPFVYPEEPKDLSPWEKSSWDASEKWQNKMQKKMQDGPHKAEEPDTDLRRAFEEQAKEIKKNPEEWRSSSKVLGWDFAHKEFTRTGRKSAAPKWMSK</sequence>
<keyword evidence="2 7" id="KW-0689">Ribosomal protein</keyword>
<evidence type="ECO:0000313" key="8">
    <source>
        <dbReference type="Proteomes" id="UP000186955"/>
    </source>
</evidence>
<dbReference type="GO" id="GO:0032543">
    <property type="term" value="P:mitochondrial translation"/>
    <property type="evidence" value="ECO:0007669"/>
    <property type="project" value="TreeGrafter"/>
</dbReference>
<evidence type="ECO:0000313" key="7">
    <source>
        <dbReference type="EMBL" id="OKP10574.1"/>
    </source>
</evidence>
<keyword evidence="8" id="KW-1185">Reference proteome</keyword>
<dbReference type="STRING" id="1316194.A0A1Q5UDM8"/>
<keyword evidence="6" id="KW-0472">Membrane</keyword>
<dbReference type="Pfam" id="PF00276">
    <property type="entry name" value="Ribosomal_L23"/>
    <property type="match status" value="1"/>
</dbReference>
<feature type="region of interest" description="Disordered" evidence="5">
    <location>
        <begin position="244"/>
        <end position="266"/>
    </location>
</feature>
<evidence type="ECO:0000256" key="3">
    <source>
        <dbReference type="ARBA" id="ARBA00023274"/>
    </source>
</evidence>
<evidence type="ECO:0000256" key="2">
    <source>
        <dbReference type="ARBA" id="ARBA00022980"/>
    </source>
</evidence>
<dbReference type="GO" id="GO:0005762">
    <property type="term" value="C:mitochondrial large ribosomal subunit"/>
    <property type="evidence" value="ECO:0007669"/>
    <property type="project" value="TreeGrafter"/>
</dbReference>
<dbReference type="InterPro" id="IPR012678">
    <property type="entry name" value="Ribosomal_uL23/eL15/eS24_sf"/>
</dbReference>
<dbReference type="GO" id="GO:0003735">
    <property type="term" value="F:structural constituent of ribosome"/>
    <property type="evidence" value="ECO:0007669"/>
    <property type="project" value="InterPro"/>
</dbReference>
<gene>
    <name evidence="7" type="ORF">PENSUB_3877</name>
</gene>
<dbReference type="EMBL" id="MNBE01000313">
    <property type="protein sequence ID" value="OKP10574.1"/>
    <property type="molecule type" value="Genomic_DNA"/>
</dbReference>
<dbReference type="PANTHER" id="PTHR12059:SF5">
    <property type="entry name" value="LARGE RIBOSOMAL SUBUNIT PROTEIN UL23M"/>
    <property type="match status" value="1"/>
</dbReference>
<dbReference type="Gene3D" id="3.30.70.330">
    <property type="match status" value="1"/>
</dbReference>
<dbReference type="SUPFAM" id="SSF54189">
    <property type="entry name" value="Ribosomal proteins S24e, L23 and L15e"/>
    <property type="match status" value="1"/>
</dbReference>
<evidence type="ECO:0000256" key="1">
    <source>
        <dbReference type="ARBA" id="ARBA00006700"/>
    </source>
</evidence>
<comment type="similarity">
    <text evidence="1">Belongs to the universal ribosomal protein uL23 family.</text>
</comment>
<dbReference type="InterPro" id="IPR013025">
    <property type="entry name" value="Ribosomal_uL23-like"/>
</dbReference>
<accession>A0A1Q5UDM8</accession>
<dbReference type="PANTHER" id="PTHR12059">
    <property type="entry name" value="RIBOSOMAL PROTEIN L23-RELATED"/>
    <property type="match status" value="1"/>
</dbReference>
<evidence type="ECO:0000256" key="4">
    <source>
        <dbReference type="ARBA" id="ARBA00039977"/>
    </source>
</evidence>
<dbReference type="InterPro" id="IPR012677">
    <property type="entry name" value="Nucleotide-bd_a/b_plait_sf"/>
</dbReference>
<feature type="transmembrane region" description="Helical" evidence="6">
    <location>
        <begin position="7"/>
        <end position="27"/>
    </location>
</feature>
<keyword evidence="6" id="KW-1133">Transmembrane helix</keyword>
<comment type="caution">
    <text evidence="7">The sequence shown here is derived from an EMBL/GenBank/DDBJ whole genome shotgun (WGS) entry which is preliminary data.</text>
</comment>
<protein>
    <recommendedName>
        <fullName evidence="4">Large ribosomal subunit protein uL23m</fullName>
    </recommendedName>
</protein>